<evidence type="ECO:0000313" key="3">
    <source>
        <dbReference type="Proteomes" id="UP001176059"/>
    </source>
</evidence>
<name>A0AA38JEF2_9AGAR</name>
<feature type="chain" id="PRO_5041214793" evidence="1">
    <location>
        <begin position="26"/>
        <end position="413"/>
    </location>
</feature>
<accession>A0AA38JEF2</accession>
<sequence length="413" mass="46299">MLVFPVMRFASAYLGLIGLLSVARAMPMNQQPSLVSRASHTYIYTDVKFLEKPPPSMANPPSTGADQTLSAVDSVSTDAKDILEGFLSRHADQDHVYNIKFKNDYPFPQLGPIIYYSANRRFLIDHQFPDVSEVYGWVLSRKDDQGKFHGYQSSQSQRLHSPSETFRDAYSTYVGNIPSLDNSPSDTQRTASETPDIYSTASYSFAEHKARREFFDGNQSSGPIFQPQSSSTLPASTFRSRYNRGLAQNKDIQANGITFREQTPAYNSEDDEELDIDQLLSSSPVQLKKRRASSKPAVNPSARKKSTKIVLMIPHHDKMNERKTYDDRDVDYDTVLEDIYEAIGCKEAKVKPAISYKIEGVPAKTGAISLMSSEDWEGLCDDVLEKQEAKSKVFKINIIVAAEVPFTTPMPLL</sequence>
<organism evidence="2 3">
    <name type="scientific">Lentinula guzmanii</name>
    <dbReference type="NCBI Taxonomy" id="2804957"/>
    <lineage>
        <taxon>Eukaryota</taxon>
        <taxon>Fungi</taxon>
        <taxon>Dikarya</taxon>
        <taxon>Basidiomycota</taxon>
        <taxon>Agaricomycotina</taxon>
        <taxon>Agaricomycetes</taxon>
        <taxon>Agaricomycetidae</taxon>
        <taxon>Agaricales</taxon>
        <taxon>Marasmiineae</taxon>
        <taxon>Omphalotaceae</taxon>
        <taxon>Lentinula</taxon>
    </lineage>
</organism>
<dbReference type="EMBL" id="JANVFO010000018">
    <property type="protein sequence ID" value="KAJ3733374.1"/>
    <property type="molecule type" value="Genomic_DNA"/>
</dbReference>
<proteinExistence type="predicted"/>
<comment type="caution">
    <text evidence="2">The sequence shown here is derived from an EMBL/GenBank/DDBJ whole genome shotgun (WGS) entry which is preliminary data.</text>
</comment>
<feature type="signal peptide" evidence="1">
    <location>
        <begin position="1"/>
        <end position="25"/>
    </location>
</feature>
<keyword evidence="1" id="KW-0732">Signal</keyword>
<gene>
    <name evidence="2" type="ORF">DFJ43DRAFT_1138105</name>
</gene>
<keyword evidence="3" id="KW-1185">Reference proteome</keyword>
<reference evidence="2" key="2">
    <citation type="journal article" date="2023" name="Proc. Natl. Acad. Sci. U.S.A.">
        <title>A global phylogenomic analysis of the shiitake genus Lentinula.</title>
        <authorList>
            <person name="Sierra-Patev S."/>
            <person name="Min B."/>
            <person name="Naranjo-Ortiz M."/>
            <person name="Looney B."/>
            <person name="Konkel Z."/>
            <person name="Slot J.C."/>
            <person name="Sakamoto Y."/>
            <person name="Steenwyk J.L."/>
            <person name="Rokas A."/>
            <person name="Carro J."/>
            <person name="Camarero S."/>
            <person name="Ferreira P."/>
            <person name="Molpeceres G."/>
            <person name="Ruiz-Duenas F.J."/>
            <person name="Serrano A."/>
            <person name="Henrissat B."/>
            <person name="Drula E."/>
            <person name="Hughes K.W."/>
            <person name="Mata J.L."/>
            <person name="Ishikawa N.K."/>
            <person name="Vargas-Isla R."/>
            <person name="Ushijima S."/>
            <person name="Smith C.A."/>
            <person name="Donoghue J."/>
            <person name="Ahrendt S."/>
            <person name="Andreopoulos W."/>
            <person name="He G."/>
            <person name="LaButti K."/>
            <person name="Lipzen A."/>
            <person name="Ng V."/>
            <person name="Riley R."/>
            <person name="Sandor L."/>
            <person name="Barry K."/>
            <person name="Martinez A.T."/>
            <person name="Xiao Y."/>
            <person name="Gibbons J.G."/>
            <person name="Terashima K."/>
            <person name="Grigoriev I.V."/>
            <person name="Hibbett D."/>
        </authorList>
    </citation>
    <scope>NUCLEOTIDE SEQUENCE</scope>
    <source>
        <strain evidence="2">ET3784</strain>
    </source>
</reference>
<dbReference type="AlphaFoldDB" id="A0AA38JEF2"/>
<dbReference type="Proteomes" id="UP001176059">
    <property type="component" value="Unassembled WGS sequence"/>
</dbReference>
<evidence type="ECO:0000256" key="1">
    <source>
        <dbReference type="SAM" id="SignalP"/>
    </source>
</evidence>
<evidence type="ECO:0000313" key="2">
    <source>
        <dbReference type="EMBL" id="KAJ3733374.1"/>
    </source>
</evidence>
<reference evidence="2" key="1">
    <citation type="submission" date="2022-08" db="EMBL/GenBank/DDBJ databases">
        <authorList>
            <consortium name="DOE Joint Genome Institute"/>
            <person name="Min B."/>
            <person name="Sierra-Patev S."/>
            <person name="Naranjo-Ortiz M."/>
            <person name="Looney B."/>
            <person name="Konkel Z."/>
            <person name="Slot J.C."/>
            <person name="Sakamoto Y."/>
            <person name="Steenwyk J.L."/>
            <person name="Rokas A."/>
            <person name="Carro J."/>
            <person name="Camarero S."/>
            <person name="Ferreira P."/>
            <person name="Molpeceres G."/>
            <person name="Ruiz-duenas F.J."/>
            <person name="Serrano A."/>
            <person name="Henrissat B."/>
            <person name="Drula E."/>
            <person name="Hughes K.W."/>
            <person name="Mata J.L."/>
            <person name="Ishikawa N.K."/>
            <person name="Vargas-Isla R."/>
            <person name="Ushijima S."/>
            <person name="Smith C.A."/>
            <person name="Ahrendt S."/>
            <person name="Andreopoulos W."/>
            <person name="He G."/>
            <person name="LaButti K."/>
            <person name="Lipzen A."/>
            <person name="Ng V."/>
            <person name="Riley R."/>
            <person name="Sandor L."/>
            <person name="Barry K."/>
            <person name="Martinez A.T."/>
            <person name="Xiao Y."/>
            <person name="Gibbons J.G."/>
            <person name="Terashima K."/>
            <person name="Hibbett D.S."/>
            <person name="Grigoriev I.V."/>
        </authorList>
    </citation>
    <scope>NUCLEOTIDE SEQUENCE</scope>
    <source>
        <strain evidence="2">ET3784</strain>
    </source>
</reference>
<protein>
    <submittedName>
        <fullName evidence="2">Uncharacterized protein</fullName>
    </submittedName>
</protein>